<reference evidence="2" key="1">
    <citation type="journal article" date="2021" name="IMA Fungus">
        <title>Genomic characterization of three marine fungi, including Emericellopsis atlantica sp. nov. with signatures of a generalist lifestyle and marine biomass degradation.</title>
        <authorList>
            <person name="Hagestad O.C."/>
            <person name="Hou L."/>
            <person name="Andersen J.H."/>
            <person name="Hansen E.H."/>
            <person name="Altermark B."/>
            <person name="Li C."/>
            <person name="Kuhnert E."/>
            <person name="Cox R.J."/>
            <person name="Crous P.W."/>
            <person name="Spatafora J.W."/>
            <person name="Lail K."/>
            <person name="Amirebrahimi M."/>
            <person name="Lipzen A."/>
            <person name="Pangilinan J."/>
            <person name="Andreopoulos W."/>
            <person name="Hayes R.D."/>
            <person name="Ng V."/>
            <person name="Grigoriev I.V."/>
            <person name="Jackson S.A."/>
            <person name="Sutton T.D.S."/>
            <person name="Dobson A.D.W."/>
            <person name="Rama T."/>
        </authorList>
    </citation>
    <scope>NUCLEOTIDE SEQUENCE</scope>
    <source>
        <strain evidence="2">TRa018bII</strain>
    </source>
</reference>
<gene>
    <name evidence="2" type="ORF">BJ875DRAFT_94353</name>
</gene>
<dbReference type="AlphaFoldDB" id="A0A9P7YEC5"/>
<feature type="region of interest" description="Disordered" evidence="1">
    <location>
        <begin position="64"/>
        <end position="281"/>
    </location>
</feature>
<feature type="compositionally biased region" description="Polar residues" evidence="1">
    <location>
        <begin position="179"/>
        <end position="198"/>
    </location>
</feature>
<feature type="compositionally biased region" description="Polar residues" evidence="1">
    <location>
        <begin position="64"/>
        <end position="85"/>
    </location>
</feature>
<proteinExistence type="predicted"/>
<sequence>MEARGDMCNTHMGLFTVAPLSFQPADATHKHLCPRRPCLPIPHTASLHASFQFANLELTCFSPRSSSKMSNQNPPYRLPSPSQYGGEQYTGVAPPSESMPPYPNQGGPPIPPYPQTPPLPPNPTSGAGREAQAPTFGRAEYDVQAGTQRYDSFDGQRPQGYGQAPQYQIPAPSYHHGDYTSSQQGYDHPQSHQQQPGQDRQAGPAYSQQPACQQTYNPSPYPPPQQGYNQPQACHNPPRERYGQGGLNRDYYNPTSERCTSAHGSSRPHSRRRSRRHESDP</sequence>
<feature type="compositionally biased region" description="Pro residues" evidence="1">
    <location>
        <begin position="97"/>
        <end position="123"/>
    </location>
</feature>
<evidence type="ECO:0000313" key="2">
    <source>
        <dbReference type="EMBL" id="KAG9232134.1"/>
    </source>
</evidence>
<comment type="caution">
    <text evidence="2">The sequence shown here is derived from an EMBL/GenBank/DDBJ whole genome shotgun (WGS) entry which is preliminary data.</text>
</comment>
<name>A0A9P7YEC5_9HELO</name>
<dbReference type="EMBL" id="MU251564">
    <property type="protein sequence ID" value="KAG9232134.1"/>
    <property type="molecule type" value="Genomic_DNA"/>
</dbReference>
<organism evidence="2 3">
    <name type="scientific">Amylocarpus encephaloides</name>
    <dbReference type="NCBI Taxonomy" id="45428"/>
    <lineage>
        <taxon>Eukaryota</taxon>
        <taxon>Fungi</taxon>
        <taxon>Dikarya</taxon>
        <taxon>Ascomycota</taxon>
        <taxon>Pezizomycotina</taxon>
        <taxon>Leotiomycetes</taxon>
        <taxon>Helotiales</taxon>
        <taxon>Helotiales incertae sedis</taxon>
        <taxon>Amylocarpus</taxon>
    </lineage>
</organism>
<evidence type="ECO:0000256" key="1">
    <source>
        <dbReference type="SAM" id="MobiDB-lite"/>
    </source>
</evidence>
<feature type="compositionally biased region" description="Basic residues" evidence="1">
    <location>
        <begin position="266"/>
        <end position="281"/>
    </location>
</feature>
<evidence type="ECO:0000313" key="3">
    <source>
        <dbReference type="Proteomes" id="UP000824998"/>
    </source>
</evidence>
<accession>A0A9P7YEC5</accession>
<keyword evidence="3" id="KW-1185">Reference proteome</keyword>
<dbReference type="Proteomes" id="UP000824998">
    <property type="component" value="Unassembled WGS sequence"/>
</dbReference>
<protein>
    <submittedName>
        <fullName evidence="2">Uncharacterized protein</fullName>
    </submittedName>
</protein>